<proteinExistence type="predicted"/>
<organism evidence="1">
    <name type="scientific">Rhizophora mucronata</name>
    <name type="common">Asiatic mangrove</name>
    <dbReference type="NCBI Taxonomy" id="61149"/>
    <lineage>
        <taxon>Eukaryota</taxon>
        <taxon>Viridiplantae</taxon>
        <taxon>Streptophyta</taxon>
        <taxon>Embryophyta</taxon>
        <taxon>Tracheophyta</taxon>
        <taxon>Spermatophyta</taxon>
        <taxon>Magnoliopsida</taxon>
        <taxon>eudicotyledons</taxon>
        <taxon>Gunneridae</taxon>
        <taxon>Pentapetalae</taxon>
        <taxon>rosids</taxon>
        <taxon>fabids</taxon>
        <taxon>Malpighiales</taxon>
        <taxon>Rhizophoraceae</taxon>
        <taxon>Rhizophora</taxon>
    </lineage>
</organism>
<evidence type="ECO:0000313" key="1">
    <source>
        <dbReference type="EMBL" id="MBX25005.1"/>
    </source>
</evidence>
<sequence>MRAALNLEARLQCADSRVVSWNFKNLIHQAQSCYRTLTGGKDCNTSSFIVMFIHG</sequence>
<reference evidence="1" key="1">
    <citation type="submission" date="2018-02" db="EMBL/GenBank/DDBJ databases">
        <title>Rhizophora mucronata_Transcriptome.</title>
        <authorList>
            <person name="Meera S.P."/>
            <person name="Sreeshan A."/>
            <person name="Augustine A."/>
        </authorList>
    </citation>
    <scope>NUCLEOTIDE SEQUENCE</scope>
    <source>
        <tissue evidence="1">Leaf</tissue>
    </source>
</reference>
<protein>
    <submittedName>
        <fullName evidence="1">Uncharacterized protein</fullName>
    </submittedName>
</protein>
<name>A0A2P2M460_RHIMU</name>
<dbReference type="AlphaFoldDB" id="A0A2P2M460"/>
<accession>A0A2P2M460</accession>
<dbReference type="EMBL" id="GGEC01044521">
    <property type="protein sequence ID" value="MBX25005.1"/>
    <property type="molecule type" value="Transcribed_RNA"/>
</dbReference>